<proteinExistence type="predicted"/>
<evidence type="ECO:0000313" key="1">
    <source>
        <dbReference type="EMBL" id="EPI45302.1"/>
    </source>
</evidence>
<dbReference type="AlphaFoldDB" id="S4GTG6"/>
<accession>S4GTG6</accession>
<dbReference type="HOGENOM" id="CLU_3290159_0_0_11"/>
<reference evidence="1 2" key="1">
    <citation type="submission" date="2013-06" db="EMBL/GenBank/DDBJ databases">
        <authorList>
            <person name="Weinstock G."/>
            <person name="Sodergren E."/>
            <person name="Lobos E.A."/>
            <person name="Fulton L."/>
            <person name="Fulton R."/>
            <person name="Courtney L."/>
            <person name="Fronick C."/>
            <person name="O'Laughlin M."/>
            <person name="Godfrey J."/>
            <person name="Wilson R.M."/>
            <person name="Miner T."/>
            <person name="Farmer C."/>
            <person name="Delehaunty K."/>
            <person name="Cordes M."/>
            <person name="Minx P."/>
            <person name="Tomlinson C."/>
            <person name="Chen J."/>
            <person name="Wollam A."/>
            <person name="Pepin K.H."/>
            <person name="Bhonagiri V."/>
            <person name="Zhang X."/>
            <person name="Warren W."/>
            <person name="Mitreva M."/>
            <person name="Mardis E.R."/>
            <person name="Wilson R.K."/>
        </authorList>
    </citation>
    <scope>NUCLEOTIDE SEQUENCE [LARGE SCALE GENOMIC DNA]</scope>
    <source>
        <strain evidence="1 2">JCP8108</strain>
    </source>
</reference>
<gene>
    <name evidence="1" type="ORF">HMPREF1581_01468</name>
</gene>
<dbReference type="EMBL" id="ATJJ01000149">
    <property type="protein sequence ID" value="EPI45302.1"/>
    <property type="molecule type" value="Genomic_DNA"/>
</dbReference>
<comment type="caution">
    <text evidence="1">The sequence shown here is derived from an EMBL/GenBank/DDBJ whole genome shotgun (WGS) entry which is preliminary data.</text>
</comment>
<sequence length="40" mass="4811">MHSRQIQFHRACPPVENSFINSLIKLTYFSFITIRTQQTR</sequence>
<protein>
    <submittedName>
        <fullName evidence="1">Uncharacterized protein</fullName>
    </submittedName>
</protein>
<evidence type="ECO:0000313" key="2">
    <source>
        <dbReference type="Proteomes" id="UP000014521"/>
    </source>
</evidence>
<dbReference type="Proteomes" id="UP000014521">
    <property type="component" value="Unassembled WGS sequence"/>
</dbReference>
<organism evidence="1 2">
    <name type="scientific">Gardnerella vaginalis JCP8108</name>
    <dbReference type="NCBI Taxonomy" id="1261066"/>
    <lineage>
        <taxon>Bacteria</taxon>
        <taxon>Bacillati</taxon>
        <taxon>Actinomycetota</taxon>
        <taxon>Actinomycetes</taxon>
        <taxon>Bifidobacteriales</taxon>
        <taxon>Bifidobacteriaceae</taxon>
        <taxon>Gardnerella</taxon>
    </lineage>
</organism>
<name>S4GTG6_GARVA</name>